<organism evidence="1 2">
    <name type="scientific">Cypionkella sinensis</name>
    <dbReference type="NCBI Taxonomy" id="1756043"/>
    <lineage>
        <taxon>Bacteria</taxon>
        <taxon>Pseudomonadati</taxon>
        <taxon>Pseudomonadota</taxon>
        <taxon>Alphaproteobacteria</taxon>
        <taxon>Rhodobacterales</taxon>
        <taxon>Paracoccaceae</taxon>
        <taxon>Cypionkella</taxon>
    </lineage>
</organism>
<reference evidence="2" key="1">
    <citation type="journal article" date="2019" name="Int. J. Syst. Evol. Microbiol.">
        <title>The Global Catalogue of Microorganisms (GCM) 10K type strain sequencing project: providing services to taxonomists for standard genome sequencing and annotation.</title>
        <authorList>
            <consortium name="The Broad Institute Genomics Platform"/>
            <consortium name="The Broad Institute Genome Sequencing Center for Infectious Disease"/>
            <person name="Wu L."/>
            <person name="Ma J."/>
        </authorList>
    </citation>
    <scope>NUCLEOTIDE SEQUENCE [LARGE SCALE GENOMIC DNA]</scope>
    <source>
        <strain evidence="2">KCTC 52039</strain>
    </source>
</reference>
<evidence type="ECO:0000313" key="2">
    <source>
        <dbReference type="Proteomes" id="UP001595547"/>
    </source>
</evidence>
<proteinExistence type="predicted"/>
<dbReference type="Proteomes" id="UP001595547">
    <property type="component" value="Unassembled WGS sequence"/>
</dbReference>
<sequence length="107" mass="11317">MNELAARLALLAAQNQTISYGALARDLGIPGPGAIAKLTAALEVLMEEDAALGLPLRAALCAARLANGMPAQGFFSKAQALGRFADTDPQEFVITERERLCARYAEN</sequence>
<protein>
    <submittedName>
        <fullName evidence="1">Uncharacterized protein</fullName>
    </submittedName>
</protein>
<accession>A0ABV7IVG7</accession>
<evidence type="ECO:0000313" key="1">
    <source>
        <dbReference type="EMBL" id="MFC3179798.1"/>
    </source>
</evidence>
<comment type="caution">
    <text evidence="1">The sequence shown here is derived from an EMBL/GenBank/DDBJ whole genome shotgun (WGS) entry which is preliminary data.</text>
</comment>
<gene>
    <name evidence="1" type="ORF">ACFOGH_02250</name>
</gene>
<dbReference type="RefSeq" id="WP_380071425.1">
    <property type="nucleotide sequence ID" value="NZ_JBHRTO010000001.1"/>
</dbReference>
<keyword evidence="2" id="KW-1185">Reference proteome</keyword>
<dbReference type="EMBL" id="JBHRTO010000001">
    <property type="protein sequence ID" value="MFC3179798.1"/>
    <property type="molecule type" value="Genomic_DNA"/>
</dbReference>
<name>A0ABV7IVG7_9RHOB</name>